<proteinExistence type="predicted"/>
<dbReference type="AlphaFoldDB" id="A0A5N7MQP2"/>
<evidence type="ECO:0000259" key="1">
    <source>
        <dbReference type="Pfam" id="PF08241"/>
    </source>
</evidence>
<dbReference type="PANTHER" id="PTHR43591">
    <property type="entry name" value="METHYLTRANSFERASE"/>
    <property type="match status" value="1"/>
</dbReference>
<gene>
    <name evidence="2" type="ORF">FS320_30595</name>
</gene>
<reference evidence="2 3" key="1">
    <citation type="journal article" date="2019" name="Syst. Appl. Microbiol.">
        <title>Microvirga tunisiensis sp. nov., a root nodule symbiotic bacterium isolated from Lupinus micranthus and L. luteus grown in Northern Tunisia.</title>
        <authorList>
            <person name="Msaddak A."/>
            <person name="Rejili M."/>
            <person name="Duran D."/>
            <person name="Mars M."/>
            <person name="Palacios J.M."/>
            <person name="Ruiz-Argueso T."/>
            <person name="Rey L."/>
            <person name="Imperial J."/>
        </authorList>
    </citation>
    <scope>NUCLEOTIDE SEQUENCE [LARGE SCALE GENOMIC DNA]</scope>
    <source>
        <strain evidence="2 3">Lmie10</strain>
    </source>
</reference>
<comment type="caution">
    <text evidence="2">The sequence shown here is derived from an EMBL/GenBank/DDBJ whole genome shotgun (WGS) entry which is preliminary data.</text>
</comment>
<feature type="domain" description="Methyltransferase type 11" evidence="1">
    <location>
        <begin position="45"/>
        <end position="141"/>
    </location>
</feature>
<dbReference type="OrthoDB" id="9787738at2"/>
<protein>
    <submittedName>
        <fullName evidence="2">Methyltransferase domain-containing protein</fullName>
    </submittedName>
</protein>
<dbReference type="SUPFAM" id="SSF53335">
    <property type="entry name" value="S-adenosyl-L-methionine-dependent methyltransferases"/>
    <property type="match status" value="1"/>
</dbReference>
<name>A0A5N7MQP2_9HYPH</name>
<dbReference type="Pfam" id="PF08241">
    <property type="entry name" value="Methyltransf_11"/>
    <property type="match status" value="1"/>
</dbReference>
<evidence type="ECO:0000313" key="3">
    <source>
        <dbReference type="Proteomes" id="UP000403266"/>
    </source>
</evidence>
<dbReference type="RefSeq" id="WP_152716093.1">
    <property type="nucleotide sequence ID" value="NZ_VOSJ01000230.1"/>
</dbReference>
<dbReference type="EMBL" id="VOSK01000219">
    <property type="protein sequence ID" value="MPR29332.1"/>
    <property type="molecule type" value="Genomic_DNA"/>
</dbReference>
<keyword evidence="3" id="KW-1185">Reference proteome</keyword>
<keyword evidence="2" id="KW-0489">Methyltransferase</keyword>
<dbReference type="GO" id="GO:0032259">
    <property type="term" value="P:methylation"/>
    <property type="evidence" value="ECO:0007669"/>
    <property type="project" value="UniProtKB-KW"/>
</dbReference>
<keyword evidence="2" id="KW-0808">Transferase</keyword>
<dbReference type="InterPro" id="IPR013216">
    <property type="entry name" value="Methyltransf_11"/>
</dbReference>
<dbReference type="Proteomes" id="UP000403266">
    <property type="component" value="Unassembled WGS sequence"/>
</dbReference>
<dbReference type="Gene3D" id="3.40.50.150">
    <property type="entry name" value="Vaccinia Virus protein VP39"/>
    <property type="match status" value="1"/>
</dbReference>
<sequence length="269" mass="29544">MGATDAAFAGSIPAIYEQYLGPLLFEPFAEDMAARLHDVAQGRILETAAGTGIVTRALVKALPPGVEIVATDLNQAMLDLAAKRLQAPNLKWQQADAQKLPFEDASFEVIVCQFGVMFFPDKLAAYREALRVLKPGGRFVFTVWNSLDRNEVSRIVSDVAGTFFPDDPPRFIERVPFGYFDPDRIRGEVQQAGFENVDIEVVDKVTQAPSPREPAMGLCQGTPLRAELEARAPERLEEITAKATEALTSRYGASAVENRMSALVVTAWR</sequence>
<dbReference type="GO" id="GO:0008757">
    <property type="term" value="F:S-adenosylmethionine-dependent methyltransferase activity"/>
    <property type="evidence" value="ECO:0007669"/>
    <property type="project" value="InterPro"/>
</dbReference>
<accession>A0A5N7MQP2</accession>
<dbReference type="CDD" id="cd02440">
    <property type="entry name" value="AdoMet_MTases"/>
    <property type="match status" value="1"/>
</dbReference>
<evidence type="ECO:0000313" key="2">
    <source>
        <dbReference type="EMBL" id="MPR29332.1"/>
    </source>
</evidence>
<dbReference type="InterPro" id="IPR029063">
    <property type="entry name" value="SAM-dependent_MTases_sf"/>
</dbReference>
<organism evidence="2 3">
    <name type="scientific">Microvirga tunisiensis</name>
    <dbReference type="NCBI Taxonomy" id="2108360"/>
    <lineage>
        <taxon>Bacteria</taxon>
        <taxon>Pseudomonadati</taxon>
        <taxon>Pseudomonadota</taxon>
        <taxon>Alphaproteobacteria</taxon>
        <taxon>Hyphomicrobiales</taxon>
        <taxon>Methylobacteriaceae</taxon>
        <taxon>Microvirga</taxon>
    </lineage>
</organism>